<dbReference type="GO" id="GO:0000502">
    <property type="term" value="C:proteasome complex"/>
    <property type="evidence" value="ECO:0007669"/>
    <property type="project" value="UniProtKB-KW"/>
</dbReference>
<dbReference type="eggNOG" id="COG2378">
    <property type="taxonomic scope" value="Bacteria"/>
</dbReference>
<proteinExistence type="predicted"/>
<comment type="caution">
    <text evidence="3">The sequence shown here is derived from an EMBL/GenBank/DDBJ whole genome shotgun (WGS) entry which is preliminary data.</text>
</comment>
<keyword evidence="4" id="KW-1185">Reference proteome</keyword>
<name>H5UTF6_9MICO</name>
<dbReference type="Pfam" id="PF13280">
    <property type="entry name" value="WYL"/>
    <property type="match status" value="1"/>
</dbReference>
<dbReference type="AlphaFoldDB" id="H5UTF6"/>
<keyword evidence="3" id="KW-0647">Proteasome</keyword>
<dbReference type="InterPro" id="IPR026881">
    <property type="entry name" value="WYL_dom"/>
</dbReference>
<dbReference type="InterPro" id="IPR057727">
    <property type="entry name" value="WCX_dom"/>
</dbReference>
<dbReference type="PANTHER" id="PTHR34580">
    <property type="match status" value="1"/>
</dbReference>
<dbReference type="PANTHER" id="PTHR34580:SF3">
    <property type="entry name" value="PROTEIN PAFB"/>
    <property type="match status" value="1"/>
</dbReference>
<protein>
    <submittedName>
        <fullName evidence="3">Proteasome accessory factor B</fullName>
    </submittedName>
</protein>
<dbReference type="Pfam" id="PF25583">
    <property type="entry name" value="WCX"/>
    <property type="match status" value="1"/>
</dbReference>
<evidence type="ECO:0000313" key="3">
    <source>
        <dbReference type="EMBL" id="GAB49014.1"/>
    </source>
</evidence>
<feature type="domain" description="WCX" evidence="2">
    <location>
        <begin position="93"/>
        <end position="177"/>
    </location>
</feature>
<dbReference type="PROSITE" id="PS52050">
    <property type="entry name" value="WYL"/>
    <property type="match status" value="1"/>
</dbReference>
<reference evidence="3 4" key="1">
    <citation type="submission" date="2012-02" db="EMBL/GenBank/DDBJ databases">
        <title>Whole genome shotgun sequence of Mobilicoccus pelagius NBRC 104925.</title>
        <authorList>
            <person name="Yoshida Y."/>
            <person name="Hosoyama A."/>
            <person name="Tsuchikane K."/>
            <person name="Katsumata H."/>
            <person name="Yamazaki S."/>
            <person name="Fujita N."/>
        </authorList>
    </citation>
    <scope>NUCLEOTIDE SEQUENCE [LARGE SCALE GENOMIC DNA]</scope>
    <source>
        <strain evidence="3 4">NBRC 104925</strain>
    </source>
</reference>
<evidence type="ECO:0000313" key="4">
    <source>
        <dbReference type="Proteomes" id="UP000004367"/>
    </source>
</evidence>
<dbReference type="Proteomes" id="UP000004367">
    <property type="component" value="Unassembled WGS sequence"/>
</dbReference>
<dbReference type="EMBL" id="BAFE01000073">
    <property type="protein sequence ID" value="GAB49014.1"/>
    <property type="molecule type" value="Genomic_DNA"/>
</dbReference>
<organism evidence="3 4">
    <name type="scientific">Mobilicoccus pelagius NBRC 104925</name>
    <dbReference type="NCBI Taxonomy" id="1089455"/>
    <lineage>
        <taxon>Bacteria</taxon>
        <taxon>Bacillati</taxon>
        <taxon>Actinomycetota</taxon>
        <taxon>Actinomycetes</taxon>
        <taxon>Micrococcales</taxon>
        <taxon>Dermatophilaceae</taxon>
        <taxon>Mobilicoccus</taxon>
    </lineage>
</organism>
<feature type="domain" description="WYL" evidence="1">
    <location>
        <begin position="2"/>
        <end position="60"/>
    </location>
</feature>
<sequence>MRTAVVTARPVRFSYRGRRGEVTQRHVQPWGITAWHGHWYLTGFDVDRGEPRVFRLDRVTGSVAFAGAPGSYEIPDDHDPRAVVASSLAGGEPVTACLRLRPGRGNVLRRGARVLPPEETATLAPSCAPGTTDWDVVEVVAADASALADEVLGHGADVAVAAPDSLRDLVRRRLQAVVTAHEAPEVPETHDAGGTA</sequence>
<dbReference type="InterPro" id="IPR051534">
    <property type="entry name" value="CBASS_pafABC_assoc_protein"/>
</dbReference>
<evidence type="ECO:0000259" key="1">
    <source>
        <dbReference type="Pfam" id="PF13280"/>
    </source>
</evidence>
<evidence type="ECO:0000259" key="2">
    <source>
        <dbReference type="Pfam" id="PF25583"/>
    </source>
</evidence>
<dbReference type="STRING" id="1089455.MOPEL_096_00210"/>
<accession>H5UTF6</accession>
<dbReference type="RefSeq" id="WP_009482912.1">
    <property type="nucleotide sequence ID" value="NZ_BAFE01000073.1"/>
</dbReference>
<gene>
    <name evidence="3" type="primary">pafB</name>
    <name evidence="3" type="ORF">MOPEL_096_00210</name>
</gene>